<evidence type="ECO:0000256" key="6">
    <source>
        <dbReference type="ARBA" id="ARBA00029491"/>
    </source>
</evidence>
<organism evidence="9 10">
    <name type="scientific">Chryseomicrobium palamuruense</name>
    <dbReference type="NCBI Taxonomy" id="682973"/>
    <lineage>
        <taxon>Bacteria</taxon>
        <taxon>Bacillati</taxon>
        <taxon>Bacillota</taxon>
        <taxon>Bacilli</taxon>
        <taxon>Bacillales</taxon>
        <taxon>Caryophanaceae</taxon>
        <taxon>Chryseomicrobium</taxon>
    </lineage>
</organism>
<dbReference type="SFLD" id="SFLDG00180">
    <property type="entry name" value="muconate_cycloisomerase"/>
    <property type="match status" value="1"/>
</dbReference>
<dbReference type="SUPFAM" id="SSF54826">
    <property type="entry name" value="Enolase N-terminal domain-like"/>
    <property type="match status" value="1"/>
</dbReference>
<comment type="function">
    <text evidence="7">Converts 2-succinyl-6-hydroxy-2,4-cyclohexadiene-1-carboxylate (SHCHC) to 2-succinylbenzoate (OSB).</text>
</comment>
<gene>
    <name evidence="7 9" type="primary">menC</name>
    <name evidence="9" type="ORF">ACFO0S_06680</name>
</gene>
<evidence type="ECO:0000256" key="5">
    <source>
        <dbReference type="ARBA" id="ARBA00023239"/>
    </source>
</evidence>
<dbReference type="InterPro" id="IPR029017">
    <property type="entry name" value="Enolase-like_N"/>
</dbReference>
<dbReference type="CDD" id="cd03317">
    <property type="entry name" value="NAAAR"/>
    <property type="match status" value="1"/>
</dbReference>
<comment type="caution">
    <text evidence="9">The sequence shown here is derived from an EMBL/GenBank/DDBJ whole genome shotgun (WGS) entry which is preliminary data.</text>
</comment>
<keyword evidence="3 7" id="KW-0479">Metal-binding</keyword>
<dbReference type="InterPro" id="IPR010197">
    <property type="entry name" value="OSBS/NAAAR"/>
</dbReference>
<dbReference type="Gene3D" id="3.30.390.10">
    <property type="entry name" value="Enolase-like, N-terminal domain"/>
    <property type="match status" value="1"/>
</dbReference>
<comment type="pathway">
    <text evidence="7">Quinol/quinone metabolism; menaquinone biosynthesis.</text>
</comment>
<dbReference type="HAMAP" id="MF_01933">
    <property type="entry name" value="MenC_2"/>
    <property type="match status" value="1"/>
</dbReference>
<sequence length="380" mass="42338">MKIERVELQEILMPLKSPFVTSFGRQEKKVITIVRLHSEGKVGIAESVALAFPFYNEETNGTLWNIMEEFLIPILLENEISHPDDVSSLFSHIRRNNMAKAVLESAVWDLYSRINNQSLSRALGGSYKEIDVGVSIGIERSIEQLLTVVGHFINEGYKKIKVKIKPGWDVEPIKAIREKYGYDVPLMADANSAYTLQDIDLLKELDQYKLIMIEQPLAHDDIIDHAKLQAQLSTSICLDESIHSLEDARKAIELGSCKIINIKVGRVGGLTAAKQIHDYCASKNIPVWCGGMLEAGVGRAHNIAIASLHNFSIPGDTSASNRYWNEDIVVPEVTTIRPGVIEVPKGDGIGFELNEQVIRKYLTREVSFGAKSKLGEEEAV</sequence>
<feature type="domain" description="Mandelate racemase/muconate lactonizing enzyme C-terminal" evidence="8">
    <location>
        <begin position="142"/>
        <end position="235"/>
    </location>
</feature>
<evidence type="ECO:0000313" key="10">
    <source>
        <dbReference type="Proteomes" id="UP001595733"/>
    </source>
</evidence>
<dbReference type="Proteomes" id="UP001595733">
    <property type="component" value="Unassembled WGS sequence"/>
</dbReference>
<accession>A0ABV8UUJ6</accession>
<keyword evidence="4 7" id="KW-0460">Magnesium</keyword>
<feature type="active site" description="Proton acceptor" evidence="7">
    <location>
        <position position="263"/>
    </location>
</feature>
<dbReference type="InterPro" id="IPR047585">
    <property type="entry name" value="MenC"/>
</dbReference>
<keyword evidence="2 7" id="KW-0474">Menaquinone biosynthesis</keyword>
<reference evidence="10" key="1">
    <citation type="journal article" date="2019" name="Int. J. Syst. Evol. Microbiol.">
        <title>The Global Catalogue of Microorganisms (GCM) 10K type strain sequencing project: providing services to taxonomists for standard genome sequencing and annotation.</title>
        <authorList>
            <consortium name="The Broad Institute Genomics Platform"/>
            <consortium name="The Broad Institute Genome Sequencing Center for Infectious Disease"/>
            <person name="Wu L."/>
            <person name="Ma J."/>
        </authorList>
    </citation>
    <scope>NUCLEOTIDE SEQUENCE [LARGE SCALE GENOMIC DNA]</scope>
    <source>
        <strain evidence="10">CCUG 50353</strain>
    </source>
</reference>
<evidence type="ECO:0000259" key="8">
    <source>
        <dbReference type="SMART" id="SM00922"/>
    </source>
</evidence>
<protein>
    <recommendedName>
        <fullName evidence="6 7">o-succinylbenzoate synthase</fullName>
        <shortName evidence="7">OSB synthase</shortName>
        <shortName evidence="7">OSBS</shortName>
        <ecNumber evidence="6 7">4.2.1.113</ecNumber>
    </recommendedName>
    <alternativeName>
        <fullName evidence="7">4-(2'-carboxyphenyl)-4-oxybutyric acid synthase</fullName>
    </alternativeName>
    <alternativeName>
        <fullName evidence="7">o-succinylbenzoic acid synthase</fullName>
    </alternativeName>
</protein>
<feature type="binding site" evidence="7">
    <location>
        <position position="189"/>
    </location>
    <ligand>
        <name>Mg(2+)</name>
        <dbReference type="ChEBI" id="CHEBI:18420"/>
    </ligand>
</feature>
<dbReference type="SUPFAM" id="SSF51604">
    <property type="entry name" value="Enolase C-terminal domain-like"/>
    <property type="match status" value="1"/>
</dbReference>
<dbReference type="InterPro" id="IPR029065">
    <property type="entry name" value="Enolase_C-like"/>
</dbReference>
<keyword evidence="5 7" id="KW-0456">Lyase</keyword>
<dbReference type="EC" id="4.2.1.113" evidence="6 7"/>
<comment type="catalytic activity">
    <reaction evidence="7">
        <text>(1R,6R)-6-hydroxy-2-succinyl-cyclohexa-2,4-diene-1-carboxylate = 2-succinylbenzoate + H2O</text>
        <dbReference type="Rhea" id="RHEA:10196"/>
        <dbReference type="ChEBI" id="CHEBI:15377"/>
        <dbReference type="ChEBI" id="CHEBI:18325"/>
        <dbReference type="ChEBI" id="CHEBI:58689"/>
        <dbReference type="EC" id="4.2.1.113"/>
    </reaction>
</comment>
<feature type="binding site" evidence="7">
    <location>
        <position position="239"/>
    </location>
    <ligand>
        <name>Mg(2+)</name>
        <dbReference type="ChEBI" id="CHEBI:18420"/>
    </ligand>
</feature>
<evidence type="ECO:0000256" key="7">
    <source>
        <dbReference type="HAMAP-Rule" id="MF_01933"/>
    </source>
</evidence>
<dbReference type="InterPro" id="IPR013342">
    <property type="entry name" value="Mandelate_racemase_C"/>
</dbReference>
<dbReference type="Pfam" id="PF13378">
    <property type="entry name" value="MR_MLE_C"/>
    <property type="match status" value="1"/>
</dbReference>
<dbReference type="PANTHER" id="PTHR48073:SF5">
    <property type="entry name" value="O-SUCCINYLBENZOATE SYNTHASE"/>
    <property type="match status" value="1"/>
</dbReference>
<dbReference type="EMBL" id="JBHSEF010000016">
    <property type="protein sequence ID" value="MFC4354744.1"/>
    <property type="molecule type" value="Genomic_DNA"/>
</dbReference>
<comment type="similarity">
    <text evidence="7">Belongs to the mandelate racemase/muconate lactonizing enzyme family. MenC type 2 subfamily.</text>
</comment>
<dbReference type="SMART" id="SM00922">
    <property type="entry name" value="MR_MLE"/>
    <property type="match status" value="1"/>
</dbReference>
<dbReference type="NCBIfam" id="TIGR01928">
    <property type="entry name" value="menC_lowGC_arch"/>
    <property type="match status" value="1"/>
</dbReference>
<evidence type="ECO:0000256" key="1">
    <source>
        <dbReference type="ARBA" id="ARBA00001968"/>
    </source>
</evidence>
<dbReference type="GO" id="GO:0043748">
    <property type="term" value="F:O-succinylbenzoate synthase activity"/>
    <property type="evidence" value="ECO:0007669"/>
    <property type="project" value="UniProtKB-EC"/>
</dbReference>
<dbReference type="Gene3D" id="3.20.20.120">
    <property type="entry name" value="Enolase-like C-terminal domain"/>
    <property type="match status" value="1"/>
</dbReference>
<dbReference type="Pfam" id="PF02746">
    <property type="entry name" value="MR_MLE_N"/>
    <property type="match status" value="1"/>
</dbReference>
<dbReference type="PANTHER" id="PTHR48073">
    <property type="entry name" value="O-SUCCINYLBENZOATE SYNTHASE-RELATED"/>
    <property type="match status" value="1"/>
</dbReference>
<feature type="binding site" evidence="7">
    <location>
        <position position="214"/>
    </location>
    <ligand>
        <name>Mg(2+)</name>
        <dbReference type="ChEBI" id="CHEBI:18420"/>
    </ligand>
</feature>
<dbReference type="InterPro" id="IPR013341">
    <property type="entry name" value="Mandelate_racemase_N_dom"/>
</dbReference>
<dbReference type="RefSeq" id="WP_378141024.1">
    <property type="nucleotide sequence ID" value="NZ_JBHSEF010000016.1"/>
</dbReference>
<feature type="active site" description="Proton donor" evidence="7">
    <location>
        <position position="163"/>
    </location>
</feature>
<comment type="cofactor">
    <cofactor evidence="1 7">
        <name>a divalent metal cation</name>
        <dbReference type="ChEBI" id="CHEBI:60240"/>
    </cofactor>
</comment>
<proteinExistence type="inferred from homology"/>
<evidence type="ECO:0000256" key="4">
    <source>
        <dbReference type="ARBA" id="ARBA00022842"/>
    </source>
</evidence>
<keyword evidence="10" id="KW-1185">Reference proteome</keyword>
<evidence type="ECO:0000256" key="3">
    <source>
        <dbReference type="ARBA" id="ARBA00022723"/>
    </source>
</evidence>
<dbReference type="SFLD" id="SFLDS00001">
    <property type="entry name" value="Enolase"/>
    <property type="match status" value="1"/>
</dbReference>
<evidence type="ECO:0000256" key="2">
    <source>
        <dbReference type="ARBA" id="ARBA00022428"/>
    </source>
</evidence>
<name>A0ABV8UUJ6_9BACL</name>
<evidence type="ECO:0000313" key="9">
    <source>
        <dbReference type="EMBL" id="MFC4354744.1"/>
    </source>
</evidence>
<comment type="pathway">
    <text evidence="7">Quinol/quinone metabolism; 1,4-dihydroxy-2-naphthoate biosynthesis; 1,4-dihydroxy-2-naphthoate from chorismate: step 4/7.</text>
</comment>
<dbReference type="SFLD" id="SFLDF00009">
    <property type="entry name" value="o-succinylbenzoate_synthase"/>
    <property type="match status" value="1"/>
</dbReference>
<dbReference type="InterPro" id="IPR036849">
    <property type="entry name" value="Enolase-like_C_sf"/>
</dbReference>